<keyword evidence="1" id="KW-1133">Transmembrane helix</keyword>
<organism evidence="2">
    <name type="scientific">Salvia splendens</name>
    <name type="common">Scarlet sage</name>
    <dbReference type="NCBI Taxonomy" id="180675"/>
    <lineage>
        <taxon>Eukaryota</taxon>
        <taxon>Viridiplantae</taxon>
        <taxon>Streptophyta</taxon>
        <taxon>Embryophyta</taxon>
        <taxon>Tracheophyta</taxon>
        <taxon>Spermatophyta</taxon>
        <taxon>Magnoliopsida</taxon>
        <taxon>eudicotyledons</taxon>
        <taxon>Gunneridae</taxon>
        <taxon>Pentapetalae</taxon>
        <taxon>asterids</taxon>
        <taxon>lamiids</taxon>
        <taxon>Lamiales</taxon>
        <taxon>Lamiaceae</taxon>
        <taxon>Nepetoideae</taxon>
        <taxon>Mentheae</taxon>
        <taxon>Salviinae</taxon>
        <taxon>Salvia</taxon>
        <taxon>Salvia subgen. Calosphace</taxon>
        <taxon>core Calosphace</taxon>
    </lineage>
</organism>
<keyword evidence="3" id="KW-1185">Reference proteome</keyword>
<dbReference type="AlphaFoldDB" id="A0A8X8WAS0"/>
<evidence type="ECO:0000313" key="2">
    <source>
        <dbReference type="EMBL" id="KAG6390676.1"/>
    </source>
</evidence>
<dbReference type="PANTHER" id="PTHR31549:SF129">
    <property type="entry name" value="DUF4220 DOMAIN-CONTAINING PROTEIN"/>
    <property type="match status" value="1"/>
</dbReference>
<feature type="transmembrane region" description="Helical" evidence="1">
    <location>
        <begin position="363"/>
        <end position="386"/>
    </location>
</feature>
<sequence>MREEKPLAVSVGPYHYYRDDQLGLVEPFKLELRDMLCGSADRIISLRRKITERIHEFYTEPCGYVGEDLAEIVFRDACFLICFMYGFGKEGVQTYIRMCERMGMSAMLLVSCDICMLENQIPLWLISLVYPDQHQSLLCEYLSYRVYGDYRMSHLPWTKQEEEEPRHLLEALRRTFLHVVEIQQISSRIPRESSRKITRSARTQMDSLFRSVTDLKAKGIHLQRSSNCLTDINFFSFGLFAQLRLPTFWVNEESKVLFSNLIVFEMSPGVETDFGVTSYINFMKTLINNANDVKAMREKGILCSTLENDEEVLHIFKSISTYGFSSTGLGHFNEAKMRIDEYCNNKARIWMAELINTYFRSPWAVIAFLAAAFLLCLTVVQTYYTIHPRN</sequence>
<dbReference type="InterPro" id="IPR004158">
    <property type="entry name" value="DUF247_pln"/>
</dbReference>
<proteinExistence type="predicted"/>
<dbReference type="EMBL" id="PNBA02000019">
    <property type="protein sequence ID" value="KAG6390676.1"/>
    <property type="molecule type" value="Genomic_DNA"/>
</dbReference>
<reference evidence="2" key="1">
    <citation type="submission" date="2018-01" db="EMBL/GenBank/DDBJ databases">
        <authorList>
            <person name="Mao J.F."/>
        </authorList>
    </citation>
    <scope>NUCLEOTIDE SEQUENCE</scope>
    <source>
        <strain evidence="2">Huo1</strain>
        <tissue evidence="2">Leaf</tissue>
    </source>
</reference>
<dbReference type="Pfam" id="PF03140">
    <property type="entry name" value="DUF247"/>
    <property type="match status" value="1"/>
</dbReference>
<protein>
    <submittedName>
        <fullName evidence="2">Uncharacterized protein</fullName>
    </submittedName>
</protein>
<name>A0A8X8WAS0_SALSN</name>
<keyword evidence="1" id="KW-0472">Membrane</keyword>
<gene>
    <name evidence="2" type="ORF">SASPL_148415</name>
</gene>
<keyword evidence="1" id="KW-0812">Transmembrane</keyword>
<evidence type="ECO:0000313" key="3">
    <source>
        <dbReference type="Proteomes" id="UP000298416"/>
    </source>
</evidence>
<accession>A0A8X8WAS0</accession>
<dbReference type="PANTHER" id="PTHR31549">
    <property type="entry name" value="PROTEIN, PUTATIVE (DUF247)-RELATED-RELATED"/>
    <property type="match status" value="1"/>
</dbReference>
<dbReference type="Proteomes" id="UP000298416">
    <property type="component" value="Unassembled WGS sequence"/>
</dbReference>
<comment type="caution">
    <text evidence="2">The sequence shown here is derived from an EMBL/GenBank/DDBJ whole genome shotgun (WGS) entry which is preliminary data.</text>
</comment>
<reference evidence="2" key="2">
    <citation type="submission" date="2020-08" db="EMBL/GenBank/DDBJ databases">
        <title>Plant Genome Project.</title>
        <authorList>
            <person name="Zhang R.-G."/>
        </authorList>
    </citation>
    <scope>NUCLEOTIDE SEQUENCE</scope>
    <source>
        <strain evidence="2">Huo1</strain>
        <tissue evidence="2">Leaf</tissue>
    </source>
</reference>
<evidence type="ECO:0000256" key="1">
    <source>
        <dbReference type="SAM" id="Phobius"/>
    </source>
</evidence>